<gene>
    <name evidence="1" type="ORF">OAUR00152_LOCUS38287</name>
</gene>
<accession>A0A7S4K3Y2</accession>
<dbReference type="PANTHER" id="PTHR32301:SF6">
    <property type="entry name" value="GOLVESIN-RELATED"/>
    <property type="match status" value="1"/>
</dbReference>
<dbReference type="InterPro" id="IPR027417">
    <property type="entry name" value="P-loop_NTPase"/>
</dbReference>
<dbReference type="AlphaFoldDB" id="A0A7S4K3Y2"/>
<dbReference type="PANTHER" id="PTHR32301">
    <property type="entry name" value="COUNTIN RECEPTOR CNR3-RELATED"/>
    <property type="match status" value="1"/>
</dbReference>
<dbReference type="EMBL" id="HBKQ01055922">
    <property type="protein sequence ID" value="CAE2282220.1"/>
    <property type="molecule type" value="Transcribed_RNA"/>
</dbReference>
<reference evidence="1" key="1">
    <citation type="submission" date="2021-01" db="EMBL/GenBank/DDBJ databases">
        <authorList>
            <person name="Corre E."/>
            <person name="Pelletier E."/>
            <person name="Niang G."/>
            <person name="Scheremetjew M."/>
            <person name="Finn R."/>
            <person name="Kale V."/>
            <person name="Holt S."/>
            <person name="Cochrane G."/>
            <person name="Meng A."/>
            <person name="Brown T."/>
            <person name="Cohen L."/>
        </authorList>
    </citation>
    <scope>NUCLEOTIDE SEQUENCE</scope>
    <source>
        <strain evidence="1">Isolate 1302-5</strain>
    </source>
</reference>
<sequence>MSKADDIVKARDWGVVENNLADVVVTQRLAEVSTLFSPTHRGRVFALFRHPVKRAVDLFYYRQRSTFDPDFEGDVAVMSLKTYALSRHHVENFMVRTLLNKVGFDVTPEDVEVCKDILRRKFVVGIAEEKWFDASVVRFERYFGWWNQFKVSTNMTVNHCHYDRIKKGGHFGSHPKAQKHSEAYDILASRNWADMELVSSDAQAALCAEHRSSRGFARFFE</sequence>
<proteinExistence type="predicted"/>
<protein>
    <recommendedName>
        <fullName evidence="2">Sulfotransferase family protein</fullName>
    </recommendedName>
</protein>
<name>A0A7S4K3Y2_9STRA</name>
<dbReference type="InterPro" id="IPR053259">
    <property type="entry name" value="Golvesin-related_Golgi"/>
</dbReference>
<organism evidence="1">
    <name type="scientific">Odontella aurita</name>
    <dbReference type="NCBI Taxonomy" id="265563"/>
    <lineage>
        <taxon>Eukaryota</taxon>
        <taxon>Sar</taxon>
        <taxon>Stramenopiles</taxon>
        <taxon>Ochrophyta</taxon>
        <taxon>Bacillariophyta</taxon>
        <taxon>Mediophyceae</taxon>
        <taxon>Biddulphiophycidae</taxon>
        <taxon>Eupodiscales</taxon>
        <taxon>Odontellaceae</taxon>
        <taxon>Odontella</taxon>
    </lineage>
</organism>
<evidence type="ECO:0000313" key="1">
    <source>
        <dbReference type="EMBL" id="CAE2282220.1"/>
    </source>
</evidence>
<dbReference type="Gene3D" id="3.40.50.300">
    <property type="entry name" value="P-loop containing nucleotide triphosphate hydrolases"/>
    <property type="match status" value="1"/>
</dbReference>
<evidence type="ECO:0008006" key="2">
    <source>
        <dbReference type="Google" id="ProtNLM"/>
    </source>
</evidence>